<evidence type="ECO:0000313" key="2">
    <source>
        <dbReference type="Proteomes" id="UP000008152"/>
    </source>
</evidence>
<dbReference type="AlphaFoldDB" id="A7N321"/>
<accession>A7N321</accession>
<name>A7N321_VIBC1</name>
<gene>
    <name evidence="1" type="ordered locus">VIBHAR_04878</name>
</gene>
<organism evidence="1 2">
    <name type="scientific">Vibrio campbellii (strain ATCC BAA-1116)</name>
    <dbReference type="NCBI Taxonomy" id="2902295"/>
    <lineage>
        <taxon>Bacteria</taxon>
        <taxon>Pseudomonadati</taxon>
        <taxon>Pseudomonadota</taxon>
        <taxon>Gammaproteobacteria</taxon>
        <taxon>Vibrionales</taxon>
        <taxon>Vibrionaceae</taxon>
        <taxon>Vibrio</taxon>
    </lineage>
</organism>
<sequence>MQPAILSSNGFSSFSPVNLAKFQFGLYQLTIYTLLSLCDEIMTIKWQFYEISR</sequence>
<evidence type="ECO:0000313" key="1">
    <source>
        <dbReference type="EMBL" id="ABU72786.1"/>
    </source>
</evidence>
<dbReference type="EMBL" id="CP000790">
    <property type="protein sequence ID" value="ABU72786.1"/>
    <property type="molecule type" value="Genomic_DNA"/>
</dbReference>
<reference evidence="1 2" key="1">
    <citation type="submission" date="2007-08" db="EMBL/GenBank/DDBJ databases">
        <authorList>
            <consortium name="The Vibrio harveyi Genome Sequencing Project"/>
            <person name="Bassler B."/>
            <person name="Clifton S.W."/>
            <person name="Fulton L."/>
            <person name="Delehaunty K."/>
            <person name="Fronick C."/>
            <person name="Harrison M."/>
            <person name="Markivic C."/>
            <person name="Fulton R."/>
            <person name="Tin-Wollam A.-M."/>
            <person name="Shah N."/>
            <person name="Pepin K."/>
            <person name="Nash W."/>
            <person name="Thiruvilangam P."/>
            <person name="Bhonagiri V."/>
            <person name="Waters C."/>
            <person name="Tu K.C."/>
            <person name="Irgon J."/>
            <person name="Wilson R.K."/>
        </authorList>
    </citation>
    <scope>NUCLEOTIDE SEQUENCE [LARGE SCALE GENOMIC DNA]</scope>
    <source>
        <strain evidence="2">ATCC BAA-1116 / BB120</strain>
    </source>
</reference>
<dbReference type="KEGG" id="vha:VIBHAR_04878"/>
<protein>
    <submittedName>
        <fullName evidence="1">Uncharacterized protein</fullName>
    </submittedName>
</protein>
<dbReference type="Proteomes" id="UP000008152">
    <property type="component" value="Chromosome II"/>
</dbReference>
<proteinExistence type="predicted"/>